<sequence>MASRRRILIGAGLLFVAVGVYVALHRGGSIARGPTAKQHSVAPDFSLPQLNGQSLQLSAYRGKVVLLDFWATWCTPCREEIPHLVELQNKYRDRGLEIIGVSMDDSPDPVRDFYQRFQMNYPVVMGNADIGEGYGGVLGLPIAFIIDRDGRIYAKHIGATEASVLEQDVRAVLASQ</sequence>
<organism evidence="7 8">
    <name type="scientific">Candidatus Sulfotelmatobacter kueseliae</name>
    <dbReference type="NCBI Taxonomy" id="2042962"/>
    <lineage>
        <taxon>Bacteria</taxon>
        <taxon>Pseudomonadati</taxon>
        <taxon>Acidobacteriota</taxon>
        <taxon>Terriglobia</taxon>
        <taxon>Terriglobales</taxon>
        <taxon>Candidatus Korobacteraceae</taxon>
        <taxon>Candidatus Sulfotelmatobacter</taxon>
    </lineage>
</organism>
<keyword evidence="5" id="KW-0812">Transmembrane</keyword>
<evidence type="ECO:0000256" key="3">
    <source>
        <dbReference type="ARBA" id="ARBA00023157"/>
    </source>
</evidence>
<keyword evidence="5" id="KW-1133">Transmembrane helix</keyword>
<dbReference type="SUPFAM" id="SSF52833">
    <property type="entry name" value="Thioredoxin-like"/>
    <property type="match status" value="1"/>
</dbReference>
<dbReference type="PANTHER" id="PTHR42852">
    <property type="entry name" value="THIOL:DISULFIDE INTERCHANGE PROTEIN DSBE"/>
    <property type="match status" value="1"/>
</dbReference>
<comment type="subcellular location">
    <subcellularLocation>
        <location evidence="1">Cell envelope</location>
    </subcellularLocation>
</comment>
<dbReference type="AlphaFoldDB" id="A0A2U3KU56"/>
<dbReference type="InterPro" id="IPR036249">
    <property type="entry name" value="Thioredoxin-like_sf"/>
</dbReference>
<dbReference type="PROSITE" id="PS00194">
    <property type="entry name" value="THIOREDOXIN_1"/>
    <property type="match status" value="1"/>
</dbReference>
<dbReference type="OrthoDB" id="25753at2"/>
<proteinExistence type="predicted"/>
<dbReference type="GO" id="GO:0016209">
    <property type="term" value="F:antioxidant activity"/>
    <property type="evidence" value="ECO:0007669"/>
    <property type="project" value="InterPro"/>
</dbReference>
<dbReference type="PANTHER" id="PTHR42852:SF6">
    <property type="entry name" value="THIOL:DISULFIDE INTERCHANGE PROTEIN DSBE"/>
    <property type="match status" value="1"/>
</dbReference>
<evidence type="ECO:0000256" key="5">
    <source>
        <dbReference type="SAM" id="Phobius"/>
    </source>
</evidence>
<dbReference type="InterPro" id="IPR017937">
    <property type="entry name" value="Thioredoxin_CS"/>
</dbReference>
<dbReference type="Pfam" id="PF00578">
    <property type="entry name" value="AhpC-TSA"/>
    <property type="match status" value="1"/>
</dbReference>
<dbReference type="GO" id="GO:0030313">
    <property type="term" value="C:cell envelope"/>
    <property type="evidence" value="ECO:0007669"/>
    <property type="project" value="UniProtKB-SubCell"/>
</dbReference>
<dbReference type="InterPro" id="IPR000866">
    <property type="entry name" value="AhpC/TSA"/>
</dbReference>
<gene>
    <name evidence="7" type="ORF">SBA1_480073</name>
</gene>
<dbReference type="GO" id="GO:0017004">
    <property type="term" value="P:cytochrome complex assembly"/>
    <property type="evidence" value="ECO:0007669"/>
    <property type="project" value="UniProtKB-KW"/>
</dbReference>
<evidence type="ECO:0000313" key="7">
    <source>
        <dbReference type="EMBL" id="SPF43203.1"/>
    </source>
</evidence>
<dbReference type="InterPro" id="IPR050553">
    <property type="entry name" value="Thioredoxin_ResA/DsbE_sf"/>
</dbReference>
<reference evidence="8" key="1">
    <citation type="submission" date="2018-02" db="EMBL/GenBank/DDBJ databases">
        <authorList>
            <person name="Hausmann B."/>
        </authorList>
    </citation>
    <scope>NUCLEOTIDE SEQUENCE [LARGE SCALE GENOMIC DNA]</scope>
    <source>
        <strain evidence="8">Peat soil MAG SbA1</strain>
    </source>
</reference>
<dbReference type="InterPro" id="IPR013766">
    <property type="entry name" value="Thioredoxin_domain"/>
</dbReference>
<dbReference type="EMBL" id="OMOD01000142">
    <property type="protein sequence ID" value="SPF43203.1"/>
    <property type="molecule type" value="Genomic_DNA"/>
</dbReference>
<keyword evidence="4" id="KW-0676">Redox-active center</keyword>
<keyword evidence="5" id="KW-0472">Membrane</keyword>
<dbReference type="CDD" id="cd02966">
    <property type="entry name" value="TlpA_like_family"/>
    <property type="match status" value="1"/>
</dbReference>
<accession>A0A2U3KU56</accession>
<dbReference type="PROSITE" id="PS51352">
    <property type="entry name" value="THIOREDOXIN_2"/>
    <property type="match status" value="1"/>
</dbReference>
<evidence type="ECO:0000256" key="2">
    <source>
        <dbReference type="ARBA" id="ARBA00022748"/>
    </source>
</evidence>
<evidence type="ECO:0000313" key="8">
    <source>
        <dbReference type="Proteomes" id="UP000238701"/>
    </source>
</evidence>
<evidence type="ECO:0000259" key="6">
    <source>
        <dbReference type="PROSITE" id="PS51352"/>
    </source>
</evidence>
<evidence type="ECO:0000256" key="4">
    <source>
        <dbReference type="ARBA" id="ARBA00023284"/>
    </source>
</evidence>
<name>A0A2U3KU56_9BACT</name>
<feature type="domain" description="Thioredoxin" evidence="6">
    <location>
        <begin position="36"/>
        <end position="174"/>
    </location>
</feature>
<dbReference type="Gene3D" id="3.40.30.10">
    <property type="entry name" value="Glutaredoxin"/>
    <property type="match status" value="1"/>
</dbReference>
<keyword evidence="2" id="KW-0201">Cytochrome c-type biogenesis</keyword>
<dbReference type="Proteomes" id="UP000238701">
    <property type="component" value="Unassembled WGS sequence"/>
</dbReference>
<dbReference type="GO" id="GO:0016491">
    <property type="term" value="F:oxidoreductase activity"/>
    <property type="evidence" value="ECO:0007669"/>
    <property type="project" value="InterPro"/>
</dbReference>
<evidence type="ECO:0000256" key="1">
    <source>
        <dbReference type="ARBA" id="ARBA00004196"/>
    </source>
</evidence>
<protein>
    <submittedName>
        <fullName evidence="7">Thioredoxin-like protein</fullName>
    </submittedName>
</protein>
<keyword evidence="3" id="KW-1015">Disulfide bond</keyword>
<feature type="transmembrane region" description="Helical" evidence="5">
    <location>
        <begin position="7"/>
        <end position="24"/>
    </location>
</feature>